<keyword evidence="4" id="KW-0472">Membrane</keyword>
<gene>
    <name evidence="8" type="ORF">SMONO_v1c00830</name>
</gene>
<evidence type="ECO:0000256" key="5">
    <source>
        <dbReference type="ARBA" id="ARBA00023288"/>
    </source>
</evidence>
<dbReference type="InterPro" id="IPR050957">
    <property type="entry name" value="BMP_lipoprotein"/>
</dbReference>
<dbReference type="OrthoDB" id="9769871at2"/>
<keyword evidence="9" id="KW-1185">Reference proteome</keyword>
<evidence type="ECO:0000256" key="4">
    <source>
        <dbReference type="ARBA" id="ARBA00023136"/>
    </source>
</evidence>
<dbReference type="EMBL" id="CP025543">
    <property type="protein sequence ID" value="AUM62336.1"/>
    <property type="molecule type" value="Genomic_DNA"/>
</dbReference>
<dbReference type="Pfam" id="PF02608">
    <property type="entry name" value="Bmp"/>
    <property type="match status" value="1"/>
</dbReference>
<keyword evidence="5" id="KW-0449">Lipoprotein</keyword>
<name>A0A2K9LTB4_SPISQ</name>
<reference evidence="8 9" key="1">
    <citation type="submission" date="2017-12" db="EMBL/GenBank/DDBJ databases">
        <title>Complete genome sequence of Spiroplasma monobiae MQ-1 (ATCC 33825).</title>
        <authorList>
            <person name="Tsai Y.-M."/>
            <person name="Lo W.-S."/>
            <person name="Wu P.-S."/>
            <person name="Cho S.-T."/>
            <person name="Kuo C.-H."/>
        </authorList>
    </citation>
    <scope>NUCLEOTIDE SEQUENCE [LARGE SCALE GENOMIC DNA]</scope>
    <source>
        <strain evidence="8 9">MQ-1</strain>
    </source>
</reference>
<dbReference type="AlphaFoldDB" id="A0A2K9LTB4"/>
<evidence type="ECO:0000313" key="8">
    <source>
        <dbReference type="EMBL" id="AUM62336.1"/>
    </source>
</evidence>
<evidence type="ECO:0000313" key="9">
    <source>
        <dbReference type="Proteomes" id="UP000234790"/>
    </source>
</evidence>
<dbReference type="InterPro" id="IPR003760">
    <property type="entry name" value="PnrA-like"/>
</dbReference>
<dbReference type="GO" id="GO:0005886">
    <property type="term" value="C:plasma membrane"/>
    <property type="evidence" value="ECO:0007669"/>
    <property type="project" value="UniProtKB-SubCell"/>
</dbReference>
<dbReference type="PANTHER" id="PTHR34296:SF2">
    <property type="entry name" value="ABC TRANSPORTER GUANOSINE-BINDING PROTEIN NUPN"/>
    <property type="match status" value="1"/>
</dbReference>
<evidence type="ECO:0000256" key="2">
    <source>
        <dbReference type="ARBA" id="ARBA00022475"/>
    </source>
</evidence>
<proteinExistence type="predicted"/>
<organism evidence="8 9">
    <name type="scientific">Spiroplasma monobiae MQ-1</name>
    <dbReference type="NCBI Taxonomy" id="1336748"/>
    <lineage>
        <taxon>Bacteria</taxon>
        <taxon>Bacillati</taxon>
        <taxon>Mycoplasmatota</taxon>
        <taxon>Mollicutes</taxon>
        <taxon>Entomoplasmatales</taxon>
        <taxon>Spiroplasmataceae</taxon>
        <taxon>Spiroplasma</taxon>
    </lineage>
</organism>
<keyword evidence="3 6" id="KW-0732">Signal</keyword>
<evidence type="ECO:0000256" key="3">
    <source>
        <dbReference type="ARBA" id="ARBA00022729"/>
    </source>
</evidence>
<protein>
    <submittedName>
        <fullName evidence="8">Ribose/galactose ABC transporter substrate-binding protein</fullName>
    </submittedName>
</protein>
<feature type="signal peptide" evidence="6">
    <location>
        <begin position="1"/>
        <end position="22"/>
    </location>
</feature>
<keyword evidence="2" id="KW-1003">Cell membrane</keyword>
<dbReference type="KEGG" id="smoo:SMONO_v1c00830"/>
<dbReference type="PANTHER" id="PTHR34296">
    <property type="entry name" value="TRANSCRIPTIONAL ACTIVATOR PROTEIN MED"/>
    <property type="match status" value="1"/>
</dbReference>
<feature type="domain" description="ABC transporter substrate-binding protein PnrA-like" evidence="7">
    <location>
        <begin position="37"/>
        <end position="203"/>
    </location>
</feature>
<dbReference type="Proteomes" id="UP000234790">
    <property type="component" value="Chromosome"/>
</dbReference>
<evidence type="ECO:0000256" key="6">
    <source>
        <dbReference type="SAM" id="SignalP"/>
    </source>
</evidence>
<evidence type="ECO:0000256" key="1">
    <source>
        <dbReference type="ARBA" id="ARBA00004236"/>
    </source>
</evidence>
<sequence length="454" mass="48819">MKKLLSGLMATAIVGTSASAVAACGSPYKAFNEIYLVTDAGKINDKSFNESGYNGGNEVMKRLGDVSEGYSGIGYFQPPSITELETGYSNAQTAGAKTLILPGFHHAGDHLKNASEAMKKNDGNVIFLDGVPEDENGNTLDNVVGFLFRSDISAFYSGFASIIWSITNNNYKGQELKLATFGGVPNGLAVESFMIGYLASIDFYNQLKENETGVKKLTEVYKAAGMDESKIEEALKVNVSRVDSQKTVKSEFKSNFFTDNFNAGGGTVISQQLVNGGADVVMGVAGPQTGDLLSVIKNQRANTMVVGVDTDQVNAYPGSSDKFITSAEKDLVSATIAGAAMTTYADNKELKEKSKDEIAKVILKDDQKNLEDWKGQEIYMGGSFSKDGKNKINSQLHDAIEKAIPNEALIDASTYYFDKQDSTADGWLKNIGDDTIKEYVNLVMNSLGLTGDVI</sequence>
<dbReference type="RefSeq" id="WP_101780389.1">
    <property type="nucleotide sequence ID" value="NZ_CP025543.1"/>
</dbReference>
<dbReference type="PROSITE" id="PS51257">
    <property type="entry name" value="PROKAR_LIPOPROTEIN"/>
    <property type="match status" value="1"/>
</dbReference>
<accession>A0A2K9LTB4</accession>
<dbReference type="Gene3D" id="3.40.50.2300">
    <property type="match status" value="2"/>
</dbReference>
<evidence type="ECO:0000259" key="7">
    <source>
        <dbReference type="Pfam" id="PF02608"/>
    </source>
</evidence>
<comment type="subcellular location">
    <subcellularLocation>
        <location evidence="1">Cell membrane</location>
    </subcellularLocation>
</comment>
<feature type="chain" id="PRO_5014713835" evidence="6">
    <location>
        <begin position="23"/>
        <end position="454"/>
    </location>
</feature>